<accession>A0A9X3N3K7</accession>
<proteinExistence type="predicted"/>
<name>A0A9X3N3K7_9ACTN</name>
<comment type="caution">
    <text evidence="1">The sequence shown here is derived from an EMBL/GenBank/DDBJ whole genome shotgun (WGS) entry which is preliminary data.</text>
</comment>
<keyword evidence="2" id="KW-1185">Reference proteome</keyword>
<sequence>MPTQLLSRSCTTGWADWVWGDLWLRPDALVRVARGWDATRAAAKARRQRGGGSTVDLDMPVPSEAELRDRTAATARSRWIALDDIEQARLRTGLTTSRLAVVMRDGERMKLLWLKDDPAHDVLQGVLELRLGARLRLR</sequence>
<reference evidence="1" key="1">
    <citation type="submission" date="2022-10" db="EMBL/GenBank/DDBJ databases">
        <title>The WGS of Solirubrobacter ginsenosidimutans DSM 21036.</title>
        <authorList>
            <person name="Jiang Z."/>
        </authorList>
    </citation>
    <scope>NUCLEOTIDE SEQUENCE</scope>
    <source>
        <strain evidence="1">DSM 21036</strain>
    </source>
</reference>
<dbReference type="RefSeq" id="WP_270043478.1">
    <property type="nucleotide sequence ID" value="NZ_JAPDOD010000031.1"/>
</dbReference>
<protein>
    <submittedName>
        <fullName evidence="1">Uncharacterized protein</fullName>
    </submittedName>
</protein>
<dbReference type="Proteomes" id="UP001149140">
    <property type="component" value="Unassembled WGS sequence"/>
</dbReference>
<evidence type="ECO:0000313" key="1">
    <source>
        <dbReference type="EMBL" id="MDA0164228.1"/>
    </source>
</evidence>
<gene>
    <name evidence="1" type="ORF">OM076_28415</name>
</gene>
<dbReference type="AlphaFoldDB" id="A0A9X3N3K7"/>
<evidence type="ECO:0000313" key="2">
    <source>
        <dbReference type="Proteomes" id="UP001149140"/>
    </source>
</evidence>
<dbReference type="EMBL" id="JAPDOD010000031">
    <property type="protein sequence ID" value="MDA0164228.1"/>
    <property type="molecule type" value="Genomic_DNA"/>
</dbReference>
<organism evidence="1 2">
    <name type="scientific">Solirubrobacter ginsenosidimutans</name>
    <dbReference type="NCBI Taxonomy" id="490573"/>
    <lineage>
        <taxon>Bacteria</taxon>
        <taxon>Bacillati</taxon>
        <taxon>Actinomycetota</taxon>
        <taxon>Thermoleophilia</taxon>
        <taxon>Solirubrobacterales</taxon>
        <taxon>Solirubrobacteraceae</taxon>
        <taxon>Solirubrobacter</taxon>
    </lineage>
</organism>